<name>A0A239L8N1_9BACT</name>
<evidence type="ECO:0000313" key="2">
    <source>
        <dbReference type="Proteomes" id="UP000198356"/>
    </source>
</evidence>
<dbReference type="InterPro" id="IPR011335">
    <property type="entry name" value="Restrct_endonuc-II-like"/>
</dbReference>
<keyword evidence="2" id="KW-1185">Reference proteome</keyword>
<sequence length="172" mass="19882">MFPAIRRYQQLATKHGIGDIFQDNGGKLLQMLLITGLEVVKGREGNDAVDIRGREYELKSVNRSLTSSFSTHHHLNPAIIQKYRSVGWYFAIYEGIELIEMYFVEPERLEPYFVKWAEKWNAEGNKDINNPKISLKFVRQVGTLIYETRDQIIPARSKGLAESIHDVEKPED</sequence>
<accession>A0A239L8N1</accession>
<dbReference type="InterPro" id="IPR015306">
    <property type="entry name" value="Restrct_endonuc_II_PvuII"/>
</dbReference>
<dbReference type="Gene3D" id="3.40.210.10">
    <property type="entry name" value="PVUII Endonuclease, subunit A"/>
    <property type="match status" value="1"/>
</dbReference>
<organism evidence="1 2">
    <name type="scientific">Granulicella rosea</name>
    <dbReference type="NCBI Taxonomy" id="474952"/>
    <lineage>
        <taxon>Bacteria</taxon>
        <taxon>Pseudomonadati</taxon>
        <taxon>Acidobacteriota</taxon>
        <taxon>Terriglobia</taxon>
        <taxon>Terriglobales</taxon>
        <taxon>Acidobacteriaceae</taxon>
        <taxon>Granulicella</taxon>
    </lineage>
</organism>
<dbReference type="EMBL" id="FZOU01000006">
    <property type="protein sequence ID" value="SNT25884.1"/>
    <property type="molecule type" value="Genomic_DNA"/>
</dbReference>
<dbReference type="Pfam" id="PF09225">
    <property type="entry name" value="Endonuc-PvuII"/>
    <property type="match status" value="1"/>
</dbReference>
<dbReference type="Proteomes" id="UP000198356">
    <property type="component" value="Unassembled WGS sequence"/>
</dbReference>
<dbReference type="AlphaFoldDB" id="A0A239L8N1"/>
<protein>
    <submittedName>
        <fullName evidence="1">Restriction endonuclease PvuII</fullName>
    </submittedName>
</protein>
<evidence type="ECO:0000313" key="1">
    <source>
        <dbReference type="EMBL" id="SNT25884.1"/>
    </source>
</evidence>
<dbReference type="CDD" id="cd22351">
    <property type="entry name" value="PvuII-like"/>
    <property type="match status" value="1"/>
</dbReference>
<dbReference type="SUPFAM" id="SSF52980">
    <property type="entry name" value="Restriction endonuclease-like"/>
    <property type="match status" value="1"/>
</dbReference>
<keyword evidence="1" id="KW-0255">Endonuclease</keyword>
<gene>
    <name evidence="1" type="ORF">SAMN05421770_106136</name>
</gene>
<proteinExistence type="predicted"/>
<dbReference type="InterPro" id="IPR038402">
    <property type="entry name" value="PvuII_sf"/>
</dbReference>
<reference evidence="1 2" key="1">
    <citation type="submission" date="2017-06" db="EMBL/GenBank/DDBJ databases">
        <authorList>
            <person name="Kim H.J."/>
            <person name="Triplett B.A."/>
        </authorList>
    </citation>
    <scope>NUCLEOTIDE SEQUENCE [LARGE SCALE GENOMIC DNA]</scope>
    <source>
        <strain evidence="1 2">DSM 18704</strain>
    </source>
</reference>
<dbReference type="GO" id="GO:0004519">
    <property type="term" value="F:endonuclease activity"/>
    <property type="evidence" value="ECO:0007669"/>
    <property type="project" value="UniProtKB-KW"/>
</dbReference>
<keyword evidence="1" id="KW-0540">Nuclease</keyword>
<keyword evidence="1" id="KW-0378">Hydrolase</keyword>